<feature type="non-terminal residue" evidence="3">
    <location>
        <position position="1"/>
    </location>
</feature>
<comment type="caution">
    <text evidence="3">The sequence shown here is derived from an EMBL/GenBank/DDBJ whole genome shotgun (WGS) entry which is preliminary data.</text>
</comment>
<feature type="region of interest" description="Disordered" evidence="1">
    <location>
        <begin position="100"/>
        <end position="122"/>
    </location>
</feature>
<name>A0ABD2R7G1_9SOLN</name>
<reference evidence="3 4" key="1">
    <citation type="submission" date="2024-05" db="EMBL/GenBank/DDBJ databases">
        <title>De novo assembly of an allotetraploid wild potato.</title>
        <authorList>
            <person name="Hosaka A.J."/>
        </authorList>
    </citation>
    <scope>NUCLEOTIDE SEQUENCE [LARGE SCALE GENOMIC DNA]</scope>
    <source>
        <tissue evidence="3">Young leaves</tissue>
    </source>
</reference>
<dbReference type="InterPro" id="IPR008889">
    <property type="entry name" value="VQ"/>
</dbReference>
<gene>
    <name evidence="3" type="ORF">AABB24_035376</name>
</gene>
<feature type="compositionally biased region" description="Low complexity" evidence="1">
    <location>
        <begin position="103"/>
        <end position="113"/>
    </location>
</feature>
<accession>A0ABD2R7G1</accession>
<dbReference type="Proteomes" id="UP001627284">
    <property type="component" value="Unassembled WGS sequence"/>
</dbReference>
<feature type="region of interest" description="Disordered" evidence="1">
    <location>
        <begin position="21"/>
        <end position="76"/>
    </location>
</feature>
<feature type="compositionally biased region" description="Low complexity" evidence="1">
    <location>
        <begin position="22"/>
        <end position="32"/>
    </location>
</feature>
<sequence>SFLLRQTYHKKISMDIFSYTISSSSSSSNSSSTYPQQEQKKNKKLPSYHSSLHGVRKLPTKPMTKLPIAPLPPTPPKIYRVEPNNFKDVVQMLTSSPEFQSVSNDSISRSDSGSGSGSGFGFGSSSFNSRRLQDIAPPPLDLSPISLERSKDNNNNNDILAQWCEFLRPSSSSNINQVVESIETCIDSTNNEAQERSHVTPRIPSENYFGSCSPLANFPLSPASFAWCSSILLSPGTLTSPSAVL</sequence>
<dbReference type="Pfam" id="PF05678">
    <property type="entry name" value="VQ"/>
    <property type="match status" value="1"/>
</dbReference>
<keyword evidence="4" id="KW-1185">Reference proteome</keyword>
<dbReference type="InterPro" id="IPR039610">
    <property type="entry name" value="VQ29"/>
</dbReference>
<evidence type="ECO:0000313" key="4">
    <source>
        <dbReference type="Proteomes" id="UP001627284"/>
    </source>
</evidence>
<protein>
    <recommendedName>
        <fullName evidence="2">VQ domain-containing protein</fullName>
    </recommendedName>
</protein>
<dbReference type="PANTHER" id="PTHR34794:SF1">
    <property type="entry name" value="OS10G0101800 PROTEIN"/>
    <property type="match status" value="1"/>
</dbReference>
<organism evidence="3 4">
    <name type="scientific">Solanum stoloniferum</name>
    <dbReference type="NCBI Taxonomy" id="62892"/>
    <lineage>
        <taxon>Eukaryota</taxon>
        <taxon>Viridiplantae</taxon>
        <taxon>Streptophyta</taxon>
        <taxon>Embryophyta</taxon>
        <taxon>Tracheophyta</taxon>
        <taxon>Spermatophyta</taxon>
        <taxon>Magnoliopsida</taxon>
        <taxon>eudicotyledons</taxon>
        <taxon>Gunneridae</taxon>
        <taxon>Pentapetalae</taxon>
        <taxon>asterids</taxon>
        <taxon>lamiids</taxon>
        <taxon>Solanales</taxon>
        <taxon>Solanaceae</taxon>
        <taxon>Solanoideae</taxon>
        <taxon>Solaneae</taxon>
        <taxon>Solanum</taxon>
    </lineage>
</organism>
<feature type="domain" description="VQ" evidence="2">
    <location>
        <begin position="74"/>
        <end position="94"/>
    </location>
</feature>
<evidence type="ECO:0000256" key="1">
    <source>
        <dbReference type="SAM" id="MobiDB-lite"/>
    </source>
</evidence>
<evidence type="ECO:0000313" key="3">
    <source>
        <dbReference type="EMBL" id="KAL3327674.1"/>
    </source>
</evidence>
<evidence type="ECO:0000259" key="2">
    <source>
        <dbReference type="Pfam" id="PF05678"/>
    </source>
</evidence>
<dbReference type="EMBL" id="JBJKTR010000021">
    <property type="protein sequence ID" value="KAL3327674.1"/>
    <property type="molecule type" value="Genomic_DNA"/>
</dbReference>
<proteinExistence type="predicted"/>
<dbReference type="AlphaFoldDB" id="A0ABD2R7G1"/>
<dbReference type="PANTHER" id="PTHR34794">
    <property type="entry name" value="EXPRESSED PROTEIN"/>
    <property type="match status" value="1"/>
</dbReference>